<feature type="region of interest" description="Disordered" evidence="1">
    <location>
        <begin position="25"/>
        <end position="141"/>
    </location>
</feature>
<organism evidence="2 3">
    <name type="scientific">Mycena metata</name>
    <dbReference type="NCBI Taxonomy" id="1033252"/>
    <lineage>
        <taxon>Eukaryota</taxon>
        <taxon>Fungi</taxon>
        <taxon>Dikarya</taxon>
        <taxon>Basidiomycota</taxon>
        <taxon>Agaricomycotina</taxon>
        <taxon>Agaricomycetes</taxon>
        <taxon>Agaricomycetidae</taxon>
        <taxon>Agaricales</taxon>
        <taxon>Marasmiineae</taxon>
        <taxon>Mycenaceae</taxon>
        <taxon>Mycena</taxon>
    </lineage>
</organism>
<gene>
    <name evidence="2" type="ORF">B0H16DRAFT_1543992</name>
</gene>
<evidence type="ECO:0000256" key="1">
    <source>
        <dbReference type="SAM" id="MobiDB-lite"/>
    </source>
</evidence>
<dbReference type="EMBL" id="JARKIB010000054">
    <property type="protein sequence ID" value="KAJ7753796.1"/>
    <property type="molecule type" value="Genomic_DNA"/>
</dbReference>
<sequence length="179" mass="19586">MLLAPLYSGAPEIHYDAQRNPWIRDHDGKWVPYEEPPRIQQAGPDLQIASAEGFKHDTHAGKKRPRVHRASSGSDDDEPPKRAKGAQPAGSTSYGKAELQHMLGADNAPTGEKRPRVHCASSGSDDDKPPKRAKGGRPAASARYGKVDSFGVLEDLLPIGQKGWKEIEWKYNEWAKGSG</sequence>
<name>A0AAD7NAM9_9AGAR</name>
<reference evidence="2" key="1">
    <citation type="submission" date="2023-03" db="EMBL/GenBank/DDBJ databases">
        <title>Massive genome expansion in bonnet fungi (Mycena s.s.) driven by repeated elements and novel gene families across ecological guilds.</title>
        <authorList>
            <consortium name="Lawrence Berkeley National Laboratory"/>
            <person name="Harder C.B."/>
            <person name="Miyauchi S."/>
            <person name="Viragh M."/>
            <person name="Kuo A."/>
            <person name="Thoen E."/>
            <person name="Andreopoulos B."/>
            <person name="Lu D."/>
            <person name="Skrede I."/>
            <person name="Drula E."/>
            <person name="Henrissat B."/>
            <person name="Morin E."/>
            <person name="Kohler A."/>
            <person name="Barry K."/>
            <person name="LaButti K."/>
            <person name="Morin E."/>
            <person name="Salamov A."/>
            <person name="Lipzen A."/>
            <person name="Mereny Z."/>
            <person name="Hegedus B."/>
            <person name="Baldrian P."/>
            <person name="Stursova M."/>
            <person name="Weitz H."/>
            <person name="Taylor A."/>
            <person name="Grigoriev I.V."/>
            <person name="Nagy L.G."/>
            <person name="Martin F."/>
            <person name="Kauserud H."/>
        </authorList>
    </citation>
    <scope>NUCLEOTIDE SEQUENCE</scope>
    <source>
        <strain evidence="2">CBHHK182m</strain>
    </source>
</reference>
<proteinExistence type="predicted"/>
<comment type="caution">
    <text evidence="2">The sequence shown here is derived from an EMBL/GenBank/DDBJ whole genome shotgun (WGS) entry which is preliminary data.</text>
</comment>
<dbReference type="Proteomes" id="UP001215598">
    <property type="component" value="Unassembled WGS sequence"/>
</dbReference>
<evidence type="ECO:0000313" key="3">
    <source>
        <dbReference type="Proteomes" id="UP001215598"/>
    </source>
</evidence>
<evidence type="ECO:0000313" key="2">
    <source>
        <dbReference type="EMBL" id="KAJ7753796.1"/>
    </source>
</evidence>
<dbReference type="AlphaFoldDB" id="A0AAD7NAM9"/>
<accession>A0AAD7NAM9</accession>
<keyword evidence="3" id="KW-1185">Reference proteome</keyword>
<protein>
    <submittedName>
        <fullName evidence="2">Uncharacterized protein</fullName>
    </submittedName>
</protein>